<dbReference type="Gene3D" id="3.10.20.30">
    <property type="match status" value="1"/>
</dbReference>
<dbReference type="SUPFAM" id="SSF54285">
    <property type="entry name" value="MoaD/ThiS"/>
    <property type="match status" value="1"/>
</dbReference>
<protein>
    <submittedName>
        <fullName evidence="1">PdtorfH</fullName>
    </submittedName>
</protein>
<accession>A0A1Q5U310</accession>
<dbReference type="InterPro" id="IPR016155">
    <property type="entry name" value="Mopterin_synth/thiamin_S_b"/>
</dbReference>
<gene>
    <name evidence="1" type="ORF">Xentx_01779</name>
</gene>
<reference evidence="1 2" key="1">
    <citation type="submission" date="2016-09" db="EMBL/GenBank/DDBJ databases">
        <title>Xenorhabdus thuongxuanensis sp. nov. and Xenorhabdus eapokensis sp. nov., isolated from Steinernema species.</title>
        <authorList>
            <person name="Kaempfer P."/>
            <person name="Tobias N.J."/>
            <person name="Phan Ke L."/>
            <person name="Bode H.B."/>
            <person name="Glaeser S.P."/>
        </authorList>
    </citation>
    <scope>NUCLEOTIDE SEQUENCE [LARGE SCALE GENOMIC DNA]</scope>
    <source>
        <strain evidence="1 2">30TX1</strain>
    </source>
</reference>
<dbReference type="EMBL" id="MKGR01000010">
    <property type="protein sequence ID" value="OKP06872.1"/>
    <property type="molecule type" value="Genomic_DNA"/>
</dbReference>
<organism evidence="1 2">
    <name type="scientific">Xenorhabdus thuongxuanensis</name>
    <dbReference type="NCBI Taxonomy" id="1873484"/>
    <lineage>
        <taxon>Bacteria</taxon>
        <taxon>Pseudomonadati</taxon>
        <taxon>Pseudomonadota</taxon>
        <taxon>Gammaproteobacteria</taxon>
        <taxon>Enterobacterales</taxon>
        <taxon>Morganellaceae</taxon>
        <taxon>Xenorhabdus</taxon>
    </lineage>
</organism>
<dbReference type="OrthoDB" id="9156098at2"/>
<dbReference type="InterPro" id="IPR052045">
    <property type="entry name" value="Sulfur_Carrier/Prot_Modifier"/>
</dbReference>
<comment type="caution">
    <text evidence="1">The sequence shown here is derived from an EMBL/GenBank/DDBJ whole genome shotgun (WGS) entry which is preliminary data.</text>
</comment>
<dbReference type="RefSeq" id="WP_074019888.1">
    <property type="nucleotide sequence ID" value="NZ_CAWMWP010000002.1"/>
</dbReference>
<dbReference type="InterPro" id="IPR012675">
    <property type="entry name" value="Beta-grasp_dom_sf"/>
</dbReference>
<evidence type="ECO:0000313" key="2">
    <source>
        <dbReference type="Proteomes" id="UP000186277"/>
    </source>
</evidence>
<dbReference type="InterPro" id="IPR003749">
    <property type="entry name" value="ThiS/MoaD-like"/>
</dbReference>
<dbReference type="Proteomes" id="UP000186277">
    <property type="component" value="Unassembled WGS sequence"/>
</dbReference>
<evidence type="ECO:0000313" key="1">
    <source>
        <dbReference type="EMBL" id="OKP06872.1"/>
    </source>
</evidence>
<dbReference type="PANTHER" id="PTHR38031">
    <property type="entry name" value="SULFUR CARRIER PROTEIN SLR0821-RELATED"/>
    <property type="match status" value="1"/>
</dbReference>
<proteinExistence type="predicted"/>
<dbReference type="Pfam" id="PF02597">
    <property type="entry name" value="ThiS"/>
    <property type="match status" value="1"/>
</dbReference>
<dbReference type="AlphaFoldDB" id="A0A1Q5U310"/>
<sequence>MSVMVHIPTILRTFTNDQKTVISSGESVCEVIDKLDIDFPGIKDRLVKEGDVHGFINFYVNDDDIRFGKGLQTTVKVGDVITILPAVAGG</sequence>
<name>A0A1Q5U310_9GAMM</name>
<keyword evidence="2" id="KW-1185">Reference proteome</keyword>
<dbReference type="PANTHER" id="PTHR38031:SF1">
    <property type="entry name" value="SULFUR CARRIER PROTEIN CYSO"/>
    <property type="match status" value="1"/>
</dbReference>